<comment type="caution">
    <text evidence="15">The sequence shown here is derived from an EMBL/GenBank/DDBJ whole genome shotgun (WGS) entry which is preliminary data.</text>
</comment>
<feature type="domain" description="Myb-like" evidence="11">
    <location>
        <begin position="77"/>
        <end position="123"/>
    </location>
</feature>
<dbReference type="GO" id="GO:0003682">
    <property type="term" value="F:chromatin binding"/>
    <property type="evidence" value="ECO:0007669"/>
    <property type="project" value="TreeGrafter"/>
</dbReference>
<keyword evidence="10" id="KW-0472">Membrane</keyword>
<dbReference type="InterPro" id="IPR017884">
    <property type="entry name" value="SANT_dom"/>
</dbReference>
<feature type="transmembrane region" description="Helical" evidence="10">
    <location>
        <begin position="337"/>
        <end position="358"/>
    </location>
</feature>
<dbReference type="Pfam" id="PF00249">
    <property type="entry name" value="Myb_DNA-binding"/>
    <property type="match status" value="1"/>
</dbReference>
<dbReference type="Proteomes" id="UP000747542">
    <property type="component" value="Unassembled WGS sequence"/>
</dbReference>
<feature type="domain" description="SANT" evidence="13">
    <location>
        <begin position="75"/>
        <end position="127"/>
    </location>
</feature>
<evidence type="ECO:0000256" key="4">
    <source>
        <dbReference type="ARBA" id="ARBA00022833"/>
    </source>
</evidence>
<dbReference type="InterPro" id="IPR055141">
    <property type="entry name" value="TADA2A_B-like_dom"/>
</dbReference>
<keyword evidence="10" id="KW-0812">Transmembrane</keyword>
<keyword evidence="4" id="KW-0862">Zinc</keyword>
<evidence type="ECO:0000256" key="3">
    <source>
        <dbReference type="ARBA" id="ARBA00022771"/>
    </source>
</evidence>
<dbReference type="Gene3D" id="3.30.60.90">
    <property type="match status" value="1"/>
</dbReference>
<keyword evidence="5" id="KW-0805">Transcription regulation</keyword>
<dbReference type="FunFam" id="3.30.60.90:FF:000008">
    <property type="entry name" value="Transcriptional adapter 2"/>
    <property type="match status" value="1"/>
</dbReference>
<dbReference type="Gene3D" id="1.10.10.60">
    <property type="entry name" value="Homeodomain-like"/>
    <property type="match status" value="1"/>
</dbReference>
<dbReference type="GO" id="GO:0005634">
    <property type="term" value="C:nucleus"/>
    <property type="evidence" value="ECO:0007669"/>
    <property type="project" value="UniProtKB-SubCell"/>
</dbReference>
<evidence type="ECO:0000256" key="8">
    <source>
        <dbReference type="PROSITE-ProRule" id="PRU00228"/>
    </source>
</evidence>
<dbReference type="GO" id="GO:0006357">
    <property type="term" value="P:regulation of transcription by RNA polymerase II"/>
    <property type="evidence" value="ECO:0007669"/>
    <property type="project" value="TreeGrafter"/>
</dbReference>
<dbReference type="PANTHER" id="PTHR12374">
    <property type="entry name" value="TRANSCRIPTIONAL ADAPTOR 2 ADA2 -RELATED"/>
    <property type="match status" value="1"/>
</dbReference>
<dbReference type="PROSITE" id="PS50135">
    <property type="entry name" value="ZF_ZZ_2"/>
    <property type="match status" value="1"/>
</dbReference>
<dbReference type="SUPFAM" id="SSF57850">
    <property type="entry name" value="RING/U-box"/>
    <property type="match status" value="1"/>
</dbReference>
<dbReference type="Pfam" id="PF25299">
    <property type="entry name" value="ZZ_ADA2"/>
    <property type="match status" value="1"/>
</dbReference>
<keyword evidence="7" id="KW-0539">Nucleus</keyword>
<reference evidence="15" key="1">
    <citation type="journal article" date="2021" name="Sci. Adv.">
        <title>The American lobster genome reveals insights on longevity, neural, and immune adaptations.</title>
        <authorList>
            <person name="Polinski J.M."/>
            <person name="Zimin A.V."/>
            <person name="Clark K.F."/>
            <person name="Kohn A.B."/>
            <person name="Sadowski N."/>
            <person name="Timp W."/>
            <person name="Ptitsyn A."/>
            <person name="Khanna P."/>
            <person name="Romanova D.Y."/>
            <person name="Williams P."/>
            <person name="Greenwood S.J."/>
            <person name="Moroz L.L."/>
            <person name="Walt D.R."/>
            <person name="Bodnar A.G."/>
        </authorList>
    </citation>
    <scope>NUCLEOTIDE SEQUENCE</scope>
    <source>
        <strain evidence="15">GMGI-L3</strain>
    </source>
</reference>
<evidence type="ECO:0000313" key="15">
    <source>
        <dbReference type="EMBL" id="KAG7162231.1"/>
    </source>
</evidence>
<dbReference type="PROSITE" id="PS51293">
    <property type="entry name" value="SANT"/>
    <property type="match status" value="1"/>
</dbReference>
<evidence type="ECO:0000256" key="10">
    <source>
        <dbReference type="SAM" id="Phobius"/>
    </source>
</evidence>
<dbReference type="PROSITE" id="PS51294">
    <property type="entry name" value="HTH_MYB"/>
    <property type="match status" value="1"/>
</dbReference>
<accession>A0A8J5MSY8</accession>
<feature type="compositionally biased region" description="Polar residues" evidence="9">
    <location>
        <begin position="149"/>
        <end position="166"/>
    </location>
</feature>
<dbReference type="PROSITE" id="PS01357">
    <property type="entry name" value="ZF_ZZ_1"/>
    <property type="match status" value="1"/>
</dbReference>
<dbReference type="GO" id="GO:0006338">
    <property type="term" value="P:chromatin remodeling"/>
    <property type="evidence" value="ECO:0007669"/>
    <property type="project" value="TreeGrafter"/>
</dbReference>
<dbReference type="InterPro" id="IPR041983">
    <property type="entry name" value="ADA2-like_ZZ"/>
</dbReference>
<dbReference type="GO" id="GO:0008270">
    <property type="term" value="F:zinc ion binding"/>
    <property type="evidence" value="ECO:0007669"/>
    <property type="project" value="UniProtKB-KW"/>
</dbReference>
<gene>
    <name evidence="15" type="primary">Ada2b-L</name>
    <name evidence="15" type="ORF">Hamer_G022319</name>
</gene>
<feature type="non-terminal residue" evidence="15">
    <location>
        <position position="431"/>
    </location>
</feature>
<keyword evidence="3 8" id="KW-0863">Zinc-finger</keyword>
<organism evidence="15 16">
    <name type="scientific">Homarus americanus</name>
    <name type="common">American lobster</name>
    <dbReference type="NCBI Taxonomy" id="6706"/>
    <lineage>
        <taxon>Eukaryota</taxon>
        <taxon>Metazoa</taxon>
        <taxon>Ecdysozoa</taxon>
        <taxon>Arthropoda</taxon>
        <taxon>Crustacea</taxon>
        <taxon>Multicrustacea</taxon>
        <taxon>Malacostraca</taxon>
        <taxon>Eumalacostraca</taxon>
        <taxon>Eucarida</taxon>
        <taxon>Decapoda</taxon>
        <taxon>Pleocyemata</taxon>
        <taxon>Astacidea</taxon>
        <taxon>Nephropoidea</taxon>
        <taxon>Nephropidae</taxon>
        <taxon>Homarus</taxon>
    </lineage>
</organism>
<dbReference type="InterPro" id="IPR000433">
    <property type="entry name" value="Znf_ZZ"/>
</dbReference>
<dbReference type="SMART" id="SM00717">
    <property type="entry name" value="SANT"/>
    <property type="match status" value="1"/>
</dbReference>
<protein>
    <submittedName>
        <fullName evidence="15">Transcriptional adapter 2B-like</fullName>
    </submittedName>
</protein>
<keyword evidence="2" id="KW-0479">Metal-binding</keyword>
<evidence type="ECO:0000259" key="11">
    <source>
        <dbReference type="PROSITE" id="PS50090"/>
    </source>
</evidence>
<feature type="domain" description="HTH myb-type" evidence="14">
    <location>
        <begin position="78"/>
        <end position="127"/>
    </location>
</feature>
<feature type="region of interest" description="Disordered" evidence="9">
    <location>
        <begin position="147"/>
        <end position="166"/>
    </location>
</feature>
<dbReference type="CDD" id="cd02335">
    <property type="entry name" value="ZZ_ADA2"/>
    <property type="match status" value="1"/>
</dbReference>
<dbReference type="Pfam" id="PF22941">
    <property type="entry name" value="TADA2A-like_3rd"/>
    <property type="match status" value="1"/>
</dbReference>
<evidence type="ECO:0000256" key="5">
    <source>
        <dbReference type="ARBA" id="ARBA00023015"/>
    </source>
</evidence>
<proteinExistence type="predicted"/>
<dbReference type="AlphaFoldDB" id="A0A8J5MSY8"/>
<feature type="region of interest" description="Disordered" evidence="9">
    <location>
        <begin position="411"/>
        <end position="431"/>
    </location>
</feature>
<evidence type="ECO:0000256" key="9">
    <source>
        <dbReference type="SAM" id="MobiDB-lite"/>
    </source>
</evidence>
<evidence type="ECO:0000313" key="16">
    <source>
        <dbReference type="Proteomes" id="UP000747542"/>
    </source>
</evidence>
<evidence type="ECO:0000256" key="7">
    <source>
        <dbReference type="ARBA" id="ARBA00023242"/>
    </source>
</evidence>
<evidence type="ECO:0000256" key="1">
    <source>
        <dbReference type="ARBA" id="ARBA00004123"/>
    </source>
</evidence>
<dbReference type="CDD" id="cd00167">
    <property type="entry name" value="SANT"/>
    <property type="match status" value="1"/>
</dbReference>
<keyword evidence="10" id="KW-1133">Transmembrane helix</keyword>
<evidence type="ECO:0000259" key="14">
    <source>
        <dbReference type="PROSITE" id="PS51294"/>
    </source>
</evidence>
<evidence type="ECO:0000256" key="2">
    <source>
        <dbReference type="ARBA" id="ARBA00022723"/>
    </source>
</evidence>
<feature type="domain" description="ZZ-type" evidence="12">
    <location>
        <begin position="11"/>
        <end position="66"/>
    </location>
</feature>
<dbReference type="InterPro" id="IPR017930">
    <property type="entry name" value="Myb_dom"/>
</dbReference>
<sequence length="431" mass="50321">LASSQLSYNTFAKYHCNYCEEDVNGLRVRCLECEDFDLCLQCFSCGAEIGKHRRNHCYQFMAGVFQDTGNFSIFPGQGHWTAREEVRLLDAIEQYGYGNWEDIARHIETRTPEDARNKYISSYIDGSIGRASWKPALERLQLPIEHTNTDTGPLSPTLGSSLPTQPLSTEENTILGYMPHRDDFEREWDNDAEATIAPLFIHPVEDEDIDMALKLAQVDMYMRRLRERSRRKRVVRDFQIVPQFFKKEKEKAQVPPKKKSKDDREAVSEKLRTVSQFQTASEHNNLLSSMVRERELRTRIRELLRYRRNGIRHVEECHEFEVARSRRDKKKENKKKSVSSILTVLYFMVYLLTVYLAMPFILQCSVTYDLVDHQRIHKLPRCRPLAWHEWNKLTLALVLLPQPSIHNFAFHAGQPASDSNDSNGPVRKVKR</sequence>
<evidence type="ECO:0000259" key="13">
    <source>
        <dbReference type="PROSITE" id="PS51293"/>
    </source>
</evidence>
<dbReference type="GO" id="GO:0003713">
    <property type="term" value="F:transcription coactivator activity"/>
    <property type="evidence" value="ECO:0007669"/>
    <property type="project" value="TreeGrafter"/>
</dbReference>
<dbReference type="InterPro" id="IPR043145">
    <property type="entry name" value="Znf_ZZ_sf"/>
</dbReference>
<dbReference type="SMART" id="SM00291">
    <property type="entry name" value="ZnF_ZZ"/>
    <property type="match status" value="1"/>
</dbReference>
<name>A0A8J5MSY8_HOMAM</name>
<dbReference type="PANTHER" id="PTHR12374:SF63">
    <property type="entry name" value="TRANSCRIPTIONAL ADAPTER 2-BETA"/>
    <property type="match status" value="1"/>
</dbReference>
<evidence type="ECO:0000259" key="12">
    <source>
        <dbReference type="PROSITE" id="PS50135"/>
    </source>
</evidence>
<comment type="subcellular location">
    <subcellularLocation>
        <location evidence="1">Nucleus</location>
    </subcellularLocation>
</comment>
<feature type="non-terminal residue" evidence="15">
    <location>
        <position position="1"/>
    </location>
</feature>
<dbReference type="InterPro" id="IPR009057">
    <property type="entry name" value="Homeodomain-like_sf"/>
</dbReference>
<dbReference type="SUPFAM" id="SSF46689">
    <property type="entry name" value="Homeodomain-like"/>
    <property type="match status" value="1"/>
</dbReference>
<keyword evidence="6" id="KW-0804">Transcription</keyword>
<dbReference type="EMBL" id="JAHLQT010028009">
    <property type="protein sequence ID" value="KAG7162231.1"/>
    <property type="molecule type" value="Genomic_DNA"/>
</dbReference>
<dbReference type="GO" id="GO:0070461">
    <property type="term" value="C:SAGA-type complex"/>
    <property type="evidence" value="ECO:0007669"/>
    <property type="project" value="TreeGrafter"/>
</dbReference>
<evidence type="ECO:0000256" key="6">
    <source>
        <dbReference type="ARBA" id="ARBA00023163"/>
    </source>
</evidence>
<dbReference type="InterPro" id="IPR001005">
    <property type="entry name" value="SANT/Myb"/>
</dbReference>
<keyword evidence="16" id="KW-1185">Reference proteome</keyword>
<dbReference type="PROSITE" id="PS50090">
    <property type="entry name" value="MYB_LIKE"/>
    <property type="match status" value="1"/>
</dbReference>